<evidence type="ECO:0000313" key="17">
    <source>
        <dbReference type="EMBL" id="RQD73799.1"/>
    </source>
</evidence>
<dbReference type="InterPro" id="IPR036615">
    <property type="entry name" value="Mur_ligase_C_dom_sf"/>
</dbReference>
<feature type="binding site" evidence="12">
    <location>
        <position position="388"/>
    </location>
    <ligand>
        <name>meso-2,6-diaminopimelate</name>
        <dbReference type="ChEBI" id="CHEBI:57791"/>
    </ligand>
</feature>
<comment type="caution">
    <text evidence="17">The sequence shown here is derived from an EMBL/GenBank/DDBJ whole genome shotgun (WGS) entry which is preliminary data.</text>
</comment>
<dbReference type="InterPro" id="IPR036565">
    <property type="entry name" value="Mur-like_cat_sf"/>
</dbReference>
<dbReference type="EMBL" id="QZAA01000235">
    <property type="protein sequence ID" value="RQD73799.1"/>
    <property type="molecule type" value="Genomic_DNA"/>
</dbReference>
<protein>
    <recommendedName>
        <fullName evidence="12">UDP-N-acetylmuramoyl-L-alanyl-D-glutamate--2,6-diaminopimelate ligase</fullName>
        <ecNumber evidence="12">6.3.2.13</ecNumber>
    </recommendedName>
    <alternativeName>
        <fullName evidence="12">Meso-A2pm-adding enzyme</fullName>
    </alternativeName>
    <alternativeName>
        <fullName evidence="12">Meso-diaminopimelate-adding enzyme</fullName>
    </alternativeName>
    <alternativeName>
        <fullName evidence="12">UDP-MurNAc-L-Ala-D-Glu:meso-diaminopimelate ligase</fullName>
    </alternativeName>
    <alternativeName>
        <fullName evidence="12">UDP-MurNAc-tripeptide synthetase</fullName>
    </alternativeName>
    <alternativeName>
        <fullName evidence="12">UDP-N-acetylmuramyl-tripeptide synthetase</fullName>
    </alternativeName>
</protein>
<comment type="catalytic activity">
    <reaction evidence="12">
        <text>UDP-N-acetyl-alpha-D-muramoyl-L-alanyl-D-glutamate + meso-2,6-diaminopimelate + ATP = UDP-N-acetyl-alpha-D-muramoyl-L-alanyl-gamma-D-glutamyl-meso-2,6-diaminopimelate + ADP + phosphate + H(+)</text>
        <dbReference type="Rhea" id="RHEA:23676"/>
        <dbReference type="ChEBI" id="CHEBI:15378"/>
        <dbReference type="ChEBI" id="CHEBI:30616"/>
        <dbReference type="ChEBI" id="CHEBI:43474"/>
        <dbReference type="ChEBI" id="CHEBI:57791"/>
        <dbReference type="ChEBI" id="CHEBI:83900"/>
        <dbReference type="ChEBI" id="CHEBI:83905"/>
        <dbReference type="ChEBI" id="CHEBI:456216"/>
        <dbReference type="EC" id="6.3.2.13"/>
    </reaction>
</comment>
<evidence type="ECO:0000256" key="7">
    <source>
        <dbReference type="ARBA" id="ARBA00022840"/>
    </source>
</evidence>
<keyword evidence="9 12" id="KW-0573">Peptidoglycan synthesis</keyword>
<feature type="domain" description="Mur ligase C-terminal" evidence="15">
    <location>
        <begin position="339"/>
        <end position="468"/>
    </location>
</feature>
<evidence type="ECO:0000256" key="13">
    <source>
        <dbReference type="RuleBase" id="RU004135"/>
    </source>
</evidence>
<dbReference type="GO" id="GO:0051301">
    <property type="term" value="P:cell division"/>
    <property type="evidence" value="ECO:0007669"/>
    <property type="project" value="UniProtKB-KW"/>
</dbReference>
<evidence type="ECO:0000256" key="11">
    <source>
        <dbReference type="ARBA" id="ARBA00023316"/>
    </source>
</evidence>
<dbReference type="UniPathway" id="UPA00219"/>
<feature type="binding site" evidence="12">
    <location>
        <position position="189"/>
    </location>
    <ligand>
        <name>UDP-N-acetyl-alpha-D-muramoyl-L-alanyl-D-glutamate</name>
        <dbReference type="ChEBI" id="CHEBI:83900"/>
    </ligand>
</feature>
<dbReference type="SUPFAM" id="SSF53623">
    <property type="entry name" value="MurD-like peptide ligases, catalytic domain"/>
    <property type="match status" value="1"/>
</dbReference>
<evidence type="ECO:0000256" key="9">
    <source>
        <dbReference type="ARBA" id="ARBA00022984"/>
    </source>
</evidence>
<evidence type="ECO:0000256" key="3">
    <source>
        <dbReference type="ARBA" id="ARBA00022490"/>
    </source>
</evidence>
<keyword evidence="11 12" id="KW-0961">Cell wall biogenesis/degradation</keyword>
<feature type="binding site" evidence="12">
    <location>
        <begin position="154"/>
        <end position="155"/>
    </location>
    <ligand>
        <name>UDP-N-acetyl-alpha-D-muramoyl-L-alanyl-D-glutamate</name>
        <dbReference type="ChEBI" id="CHEBI:83900"/>
    </ligand>
</feature>
<proteinExistence type="inferred from homology"/>
<accession>A0A424YBH3</accession>
<dbReference type="Gene3D" id="3.40.1390.10">
    <property type="entry name" value="MurE/MurF, N-terminal domain"/>
    <property type="match status" value="1"/>
</dbReference>
<evidence type="ECO:0000256" key="8">
    <source>
        <dbReference type="ARBA" id="ARBA00022960"/>
    </source>
</evidence>
<keyword evidence="10 12" id="KW-0131">Cell cycle</keyword>
<evidence type="ECO:0000256" key="4">
    <source>
        <dbReference type="ARBA" id="ARBA00022598"/>
    </source>
</evidence>
<feature type="domain" description="Mur ligase central" evidence="16">
    <location>
        <begin position="110"/>
        <end position="317"/>
    </location>
</feature>
<dbReference type="Pfam" id="PF02875">
    <property type="entry name" value="Mur_ligase_C"/>
    <property type="match status" value="1"/>
</dbReference>
<dbReference type="NCBIfam" id="NF001124">
    <property type="entry name" value="PRK00139.1-2"/>
    <property type="match status" value="1"/>
</dbReference>
<comment type="function">
    <text evidence="12">Catalyzes the addition of meso-diaminopimelic acid to the nucleotide precursor UDP-N-acetylmuramoyl-L-alanyl-D-glutamate (UMAG) in the biosynthesis of bacterial cell-wall peptidoglycan.</text>
</comment>
<evidence type="ECO:0000256" key="2">
    <source>
        <dbReference type="ARBA" id="ARBA00005898"/>
    </source>
</evidence>
<dbReference type="GO" id="GO:0005737">
    <property type="term" value="C:cytoplasm"/>
    <property type="evidence" value="ECO:0007669"/>
    <property type="project" value="UniProtKB-SubCell"/>
</dbReference>
<comment type="caution">
    <text evidence="12">Lacks conserved residue(s) required for the propagation of feature annotation.</text>
</comment>
<comment type="subcellular location">
    <subcellularLocation>
        <location evidence="12 13">Cytoplasm</location>
    </subcellularLocation>
</comment>
<dbReference type="GO" id="GO:0009252">
    <property type="term" value="P:peptidoglycan biosynthetic process"/>
    <property type="evidence" value="ECO:0007669"/>
    <property type="project" value="UniProtKB-UniRule"/>
</dbReference>
<evidence type="ECO:0000259" key="14">
    <source>
        <dbReference type="Pfam" id="PF01225"/>
    </source>
</evidence>
<dbReference type="InterPro" id="IPR035911">
    <property type="entry name" value="MurE/MurF_N"/>
</dbReference>
<dbReference type="GO" id="GO:0005524">
    <property type="term" value="F:ATP binding"/>
    <property type="evidence" value="ECO:0007669"/>
    <property type="project" value="UniProtKB-UniRule"/>
</dbReference>
<evidence type="ECO:0000259" key="15">
    <source>
        <dbReference type="Pfam" id="PF02875"/>
    </source>
</evidence>
<dbReference type="InterPro" id="IPR005761">
    <property type="entry name" value="UDP-N-AcMur-Glu-dNH2Pim_ligase"/>
</dbReference>
<dbReference type="EC" id="6.3.2.13" evidence="12"/>
<dbReference type="GO" id="GO:0008360">
    <property type="term" value="P:regulation of cell shape"/>
    <property type="evidence" value="ECO:0007669"/>
    <property type="project" value="UniProtKB-KW"/>
</dbReference>
<feature type="modified residue" description="N6-carboxylysine" evidence="12">
    <location>
        <position position="221"/>
    </location>
</feature>
<keyword evidence="6 12" id="KW-0547">Nucleotide-binding</keyword>
<dbReference type="GO" id="GO:0000287">
    <property type="term" value="F:magnesium ion binding"/>
    <property type="evidence" value="ECO:0007669"/>
    <property type="project" value="UniProtKB-UniRule"/>
</dbReference>
<dbReference type="PANTHER" id="PTHR23135">
    <property type="entry name" value="MUR LIGASE FAMILY MEMBER"/>
    <property type="match status" value="1"/>
</dbReference>
<evidence type="ECO:0000256" key="1">
    <source>
        <dbReference type="ARBA" id="ARBA00004752"/>
    </source>
</evidence>
<dbReference type="GO" id="GO:0071555">
    <property type="term" value="P:cell wall organization"/>
    <property type="evidence" value="ECO:0007669"/>
    <property type="project" value="UniProtKB-KW"/>
</dbReference>
<evidence type="ECO:0000256" key="10">
    <source>
        <dbReference type="ARBA" id="ARBA00023306"/>
    </source>
</evidence>
<comment type="PTM">
    <text evidence="12">Carboxylation is probably crucial for Mg(2+) binding and, consequently, for the gamma-phosphate positioning of ATP.</text>
</comment>
<sequence length="501" mass="55931">MDLELKDLLDMLLVKEVFNFKNIKVKGIVYSSEKVKKNYIFVCLPGTRVHGARFVPQAIEKGAGVILTDLKEVEAPGAVKVLVPDVREALAVMSANFFGFPSSKLRLIGVTGTNGKTTTTHLIESLLSGANKKTGLIGTIRYQVGAQVLPVLATTPEAPDLQEIFSFMVKEGVDCAVMEVSSHALELKRVSGCDYDVGVLTNISEDHLDFHKTFERYLRSKAKLFSRMGNMSEGSNSPKVAILNRDDPNFSYLYEESGVQKITYGIKKKADFMARDIQIKDEGVSFYLESPWARERVNLKLTGLFSVYNALAALAVAFVEGLNWQDSLNILESIAGVPGRFEKIEEGQDFTVIVDYAHTPDGLENVLSTVKEFARGQIITLFGCGGDRDKTKRIPMGRIAGKYSNYCLLTTDNPRTEDPREIFKEVEQGLITTKNKEEYEICLDRYQAIHNALSRARKGDVVIIAGKGHENYQIFEDRTIEFDDRKTARDILVNKIIKKAK</sequence>
<evidence type="ECO:0000259" key="16">
    <source>
        <dbReference type="Pfam" id="PF08245"/>
    </source>
</evidence>
<feature type="binding site" evidence="12">
    <location>
        <begin position="412"/>
        <end position="415"/>
    </location>
    <ligand>
        <name>meso-2,6-diaminopimelate</name>
        <dbReference type="ChEBI" id="CHEBI:57791"/>
    </ligand>
</feature>
<keyword evidence="8 12" id="KW-0133">Cell shape</keyword>
<organism evidence="17 18">
    <name type="scientific">Candidatus Syntrophonatronum acetioxidans</name>
    <dbReference type="NCBI Taxonomy" id="1795816"/>
    <lineage>
        <taxon>Bacteria</taxon>
        <taxon>Bacillati</taxon>
        <taxon>Bacillota</taxon>
        <taxon>Clostridia</taxon>
        <taxon>Eubacteriales</taxon>
        <taxon>Syntrophomonadaceae</taxon>
        <taxon>Candidatus Syntrophonatronum</taxon>
    </lineage>
</organism>
<feature type="short sequence motif" description="Meso-diaminopimelate recognition motif" evidence="12">
    <location>
        <begin position="412"/>
        <end position="415"/>
    </location>
</feature>
<dbReference type="HAMAP" id="MF_00208">
    <property type="entry name" value="MurE"/>
    <property type="match status" value="1"/>
</dbReference>
<feature type="binding site" evidence="12">
    <location>
        <position position="466"/>
    </location>
    <ligand>
        <name>meso-2,6-diaminopimelate</name>
        <dbReference type="ChEBI" id="CHEBI:57791"/>
    </ligand>
</feature>
<dbReference type="SUPFAM" id="SSF63418">
    <property type="entry name" value="MurE/MurF N-terminal domain"/>
    <property type="match status" value="1"/>
</dbReference>
<dbReference type="Pfam" id="PF01225">
    <property type="entry name" value="Mur_ligase"/>
    <property type="match status" value="1"/>
</dbReference>
<feature type="binding site" evidence="12">
    <location>
        <position position="470"/>
    </location>
    <ligand>
        <name>meso-2,6-diaminopimelate</name>
        <dbReference type="ChEBI" id="CHEBI:57791"/>
    </ligand>
</feature>
<reference evidence="17 18" key="1">
    <citation type="submission" date="2018-08" db="EMBL/GenBank/DDBJ databases">
        <title>The metabolism and importance of syntrophic acetate oxidation coupled to methane or sulfide production in haloalkaline environments.</title>
        <authorList>
            <person name="Timmers P.H.A."/>
            <person name="Vavourakis C.D."/>
            <person name="Sorokin D.Y."/>
            <person name="Sinninghe Damste J.S."/>
            <person name="Muyzer G."/>
            <person name="Stams A.J.M."/>
            <person name="Plugge C.M."/>
        </authorList>
    </citation>
    <scope>NUCLEOTIDE SEQUENCE [LARGE SCALE GENOMIC DNA]</scope>
    <source>
        <strain evidence="17">MSAO_Bac1</strain>
    </source>
</reference>
<comment type="pathway">
    <text evidence="1 12 13">Cell wall biogenesis; peptidoglycan biosynthesis.</text>
</comment>
<dbReference type="Gene3D" id="3.40.1190.10">
    <property type="entry name" value="Mur-like, catalytic domain"/>
    <property type="match status" value="1"/>
</dbReference>
<dbReference type="NCBIfam" id="NF001126">
    <property type="entry name" value="PRK00139.1-4"/>
    <property type="match status" value="1"/>
</dbReference>
<comment type="similarity">
    <text evidence="2 12">Belongs to the MurCDEF family. MurE subfamily.</text>
</comment>
<keyword evidence="4 12" id="KW-0436">Ligase</keyword>
<feature type="binding site" evidence="12">
    <location>
        <position position="32"/>
    </location>
    <ligand>
        <name>UDP-N-acetyl-alpha-D-muramoyl-L-alanyl-D-glutamate</name>
        <dbReference type="ChEBI" id="CHEBI:83900"/>
    </ligand>
</feature>
<evidence type="ECO:0000313" key="18">
    <source>
        <dbReference type="Proteomes" id="UP000285138"/>
    </source>
</evidence>
<dbReference type="SUPFAM" id="SSF53244">
    <property type="entry name" value="MurD-like peptide ligases, peptide-binding domain"/>
    <property type="match status" value="1"/>
</dbReference>
<dbReference type="GO" id="GO:0004326">
    <property type="term" value="F:tetrahydrofolylpolyglutamate synthase activity"/>
    <property type="evidence" value="ECO:0007669"/>
    <property type="project" value="InterPro"/>
</dbReference>
<evidence type="ECO:0000256" key="5">
    <source>
        <dbReference type="ARBA" id="ARBA00022618"/>
    </source>
</evidence>
<feature type="binding site" evidence="12">
    <location>
        <begin position="112"/>
        <end position="118"/>
    </location>
    <ligand>
        <name>ATP</name>
        <dbReference type="ChEBI" id="CHEBI:30616"/>
    </ligand>
</feature>
<dbReference type="NCBIfam" id="TIGR01085">
    <property type="entry name" value="murE"/>
    <property type="match status" value="1"/>
</dbReference>
<keyword evidence="3 12" id="KW-0963">Cytoplasm</keyword>
<dbReference type="PANTHER" id="PTHR23135:SF4">
    <property type="entry name" value="UDP-N-ACETYLMURAMOYL-L-ALANYL-D-GLUTAMATE--2,6-DIAMINOPIMELATE LIGASE MURE HOMOLOG, CHLOROPLASTIC"/>
    <property type="match status" value="1"/>
</dbReference>
<dbReference type="PROSITE" id="PS01011">
    <property type="entry name" value="FOLYLPOLYGLU_SYNT_1"/>
    <property type="match status" value="1"/>
</dbReference>
<dbReference type="Proteomes" id="UP000285138">
    <property type="component" value="Unassembled WGS sequence"/>
</dbReference>
<dbReference type="AlphaFoldDB" id="A0A424YBH3"/>
<keyword evidence="7 12" id="KW-0067">ATP-binding</keyword>
<dbReference type="Pfam" id="PF08245">
    <property type="entry name" value="Mur_ligase_M"/>
    <property type="match status" value="1"/>
</dbReference>
<comment type="cofactor">
    <cofactor evidence="12">
        <name>Mg(2+)</name>
        <dbReference type="ChEBI" id="CHEBI:18420"/>
    </cofactor>
</comment>
<keyword evidence="5 12" id="KW-0132">Cell division</keyword>
<dbReference type="GO" id="GO:0008765">
    <property type="term" value="F:UDP-N-acetylmuramoylalanyl-D-glutamate-2,6-diaminopimelate ligase activity"/>
    <property type="evidence" value="ECO:0007669"/>
    <property type="project" value="UniProtKB-UniRule"/>
</dbReference>
<name>A0A424YBH3_9FIRM</name>
<dbReference type="Gene3D" id="3.90.190.20">
    <property type="entry name" value="Mur ligase, C-terminal domain"/>
    <property type="match status" value="1"/>
</dbReference>
<gene>
    <name evidence="12" type="primary">murE</name>
    <name evidence="17" type="ORF">D5R97_08830</name>
</gene>
<evidence type="ECO:0000256" key="6">
    <source>
        <dbReference type="ARBA" id="ARBA00022741"/>
    </source>
</evidence>
<dbReference type="InterPro" id="IPR018109">
    <property type="entry name" value="Folylpolyglutamate_synth_CS"/>
</dbReference>
<dbReference type="InterPro" id="IPR013221">
    <property type="entry name" value="Mur_ligase_cen"/>
</dbReference>
<dbReference type="InterPro" id="IPR000713">
    <property type="entry name" value="Mur_ligase_N"/>
</dbReference>
<feature type="binding site" evidence="12">
    <location>
        <position position="181"/>
    </location>
    <ligand>
        <name>UDP-N-acetyl-alpha-D-muramoyl-L-alanyl-D-glutamate</name>
        <dbReference type="ChEBI" id="CHEBI:83900"/>
    </ligand>
</feature>
<keyword evidence="12" id="KW-0460">Magnesium</keyword>
<dbReference type="InterPro" id="IPR004101">
    <property type="entry name" value="Mur_ligase_C"/>
</dbReference>
<evidence type="ECO:0000256" key="12">
    <source>
        <dbReference type="HAMAP-Rule" id="MF_00208"/>
    </source>
</evidence>
<feature type="domain" description="Mur ligase N-terminal catalytic" evidence="14">
    <location>
        <begin position="25"/>
        <end position="97"/>
    </location>
</feature>